<dbReference type="AlphaFoldDB" id="A0A645G5D9"/>
<reference evidence="2" key="1">
    <citation type="submission" date="2019-08" db="EMBL/GenBank/DDBJ databases">
        <authorList>
            <person name="Kucharzyk K."/>
            <person name="Murdoch R.W."/>
            <person name="Higgins S."/>
            <person name="Loffler F."/>
        </authorList>
    </citation>
    <scope>NUCLEOTIDE SEQUENCE</scope>
</reference>
<proteinExistence type="predicted"/>
<comment type="caution">
    <text evidence="2">The sequence shown here is derived from an EMBL/GenBank/DDBJ whole genome shotgun (WGS) entry which is preliminary data.</text>
</comment>
<feature type="transmembrane region" description="Helical" evidence="1">
    <location>
        <begin position="57"/>
        <end position="80"/>
    </location>
</feature>
<accession>A0A645G5D9</accession>
<evidence type="ECO:0008006" key="3">
    <source>
        <dbReference type="Google" id="ProtNLM"/>
    </source>
</evidence>
<feature type="transmembrane region" description="Helical" evidence="1">
    <location>
        <begin position="126"/>
        <end position="143"/>
    </location>
</feature>
<keyword evidence="1" id="KW-0812">Transmembrane</keyword>
<dbReference type="EMBL" id="VSSQ01070291">
    <property type="protein sequence ID" value="MPN22127.1"/>
    <property type="molecule type" value="Genomic_DNA"/>
</dbReference>
<feature type="transmembrane region" description="Helical" evidence="1">
    <location>
        <begin position="92"/>
        <end position="114"/>
    </location>
</feature>
<name>A0A645G5D9_9ZZZZ</name>
<protein>
    <recommendedName>
        <fullName evidence="3">Polysaccharide biosynthesis protein C-terminal domain-containing protein</fullName>
    </recommendedName>
</protein>
<feature type="transmembrane region" description="Helical" evidence="1">
    <location>
        <begin position="20"/>
        <end position="36"/>
    </location>
</feature>
<sequence>MFIPLALTSSYGLSKTVVDITYSMSVIWFMTYYPKLTQVSFRQNDLEVKRLYVKSQFMIIGVVLLCAAGALIVGDFALSILKKGSTFLDTPIFALFFLSAMFDAFTYISTQVLLSKNKVPYYKAQIFSAIAVVLVLYMVLRFVSSDITVLVVVPFAIQLLWNHWYWFAKVVKMLNVRIVDYYKFIKSIN</sequence>
<gene>
    <name evidence="2" type="ORF">SDC9_169510</name>
</gene>
<evidence type="ECO:0000256" key="1">
    <source>
        <dbReference type="SAM" id="Phobius"/>
    </source>
</evidence>
<feature type="transmembrane region" description="Helical" evidence="1">
    <location>
        <begin position="149"/>
        <end position="167"/>
    </location>
</feature>
<keyword evidence="1" id="KW-1133">Transmembrane helix</keyword>
<keyword evidence="1" id="KW-0472">Membrane</keyword>
<evidence type="ECO:0000313" key="2">
    <source>
        <dbReference type="EMBL" id="MPN22127.1"/>
    </source>
</evidence>
<organism evidence="2">
    <name type="scientific">bioreactor metagenome</name>
    <dbReference type="NCBI Taxonomy" id="1076179"/>
    <lineage>
        <taxon>unclassified sequences</taxon>
        <taxon>metagenomes</taxon>
        <taxon>ecological metagenomes</taxon>
    </lineage>
</organism>